<organism evidence="1">
    <name type="scientific">Arion vulgaris</name>
    <dbReference type="NCBI Taxonomy" id="1028688"/>
    <lineage>
        <taxon>Eukaryota</taxon>
        <taxon>Metazoa</taxon>
        <taxon>Spiralia</taxon>
        <taxon>Lophotrochozoa</taxon>
        <taxon>Mollusca</taxon>
        <taxon>Gastropoda</taxon>
        <taxon>Heterobranchia</taxon>
        <taxon>Euthyneura</taxon>
        <taxon>Panpulmonata</taxon>
        <taxon>Eupulmonata</taxon>
        <taxon>Stylommatophora</taxon>
        <taxon>Helicina</taxon>
        <taxon>Arionoidea</taxon>
        <taxon>Arionidae</taxon>
        <taxon>Arion</taxon>
    </lineage>
</organism>
<gene>
    <name evidence="1" type="primary">ORF47384</name>
</gene>
<dbReference type="EMBL" id="HACG01016295">
    <property type="protein sequence ID" value="CEK63160.1"/>
    <property type="molecule type" value="Transcribed_RNA"/>
</dbReference>
<evidence type="ECO:0000313" key="1">
    <source>
        <dbReference type="EMBL" id="CEK63160.1"/>
    </source>
</evidence>
<sequence length="49" mass="5812">DFETQTSIREPRILYICMQDFETQTLRREQSNGNEIFPQIAACHTHKQS</sequence>
<reference evidence="1" key="1">
    <citation type="submission" date="2014-12" db="EMBL/GenBank/DDBJ databases">
        <title>Insight into the proteome of Arion vulgaris.</title>
        <authorList>
            <person name="Aradska J."/>
            <person name="Bulat T."/>
            <person name="Smidak R."/>
            <person name="Sarate P."/>
            <person name="Gangsoo J."/>
            <person name="Sialana F."/>
            <person name="Bilban M."/>
            <person name="Lubec G."/>
        </authorList>
    </citation>
    <scope>NUCLEOTIDE SEQUENCE</scope>
    <source>
        <tissue evidence="1">Skin</tissue>
    </source>
</reference>
<accession>A0A0B6Z617</accession>
<protein>
    <submittedName>
        <fullName evidence="1">Uncharacterized protein</fullName>
    </submittedName>
</protein>
<feature type="non-terminal residue" evidence="1">
    <location>
        <position position="1"/>
    </location>
</feature>
<proteinExistence type="predicted"/>
<dbReference type="AlphaFoldDB" id="A0A0B6Z617"/>
<name>A0A0B6Z617_9EUPU</name>